<reference evidence="1 2" key="1">
    <citation type="journal article" date="2015" name="Sci. Rep.">
        <title>Chromosome-level genome map provides insights into diverse defense mechanisms in the medicinal fungus Ganoderma sinense.</title>
        <authorList>
            <person name="Zhu Y."/>
            <person name="Xu J."/>
            <person name="Sun C."/>
            <person name="Zhou S."/>
            <person name="Xu H."/>
            <person name="Nelson D.R."/>
            <person name="Qian J."/>
            <person name="Song J."/>
            <person name="Luo H."/>
            <person name="Xiang L."/>
            <person name="Li Y."/>
            <person name="Xu Z."/>
            <person name="Ji A."/>
            <person name="Wang L."/>
            <person name="Lu S."/>
            <person name="Hayward A."/>
            <person name="Sun W."/>
            <person name="Li X."/>
            <person name="Schwartz D.C."/>
            <person name="Wang Y."/>
            <person name="Chen S."/>
        </authorList>
    </citation>
    <scope>NUCLEOTIDE SEQUENCE [LARGE SCALE GENOMIC DNA]</scope>
    <source>
        <strain evidence="1 2">ZZ0214-1</strain>
    </source>
</reference>
<name>A0A2G8RXU6_9APHY</name>
<keyword evidence="2" id="KW-1185">Reference proteome</keyword>
<dbReference type="Gene3D" id="3.80.10.10">
    <property type="entry name" value="Ribonuclease Inhibitor"/>
    <property type="match status" value="1"/>
</dbReference>
<evidence type="ECO:0000313" key="1">
    <source>
        <dbReference type="EMBL" id="PIL26335.1"/>
    </source>
</evidence>
<organism evidence="1 2">
    <name type="scientific">Ganoderma sinense ZZ0214-1</name>
    <dbReference type="NCBI Taxonomy" id="1077348"/>
    <lineage>
        <taxon>Eukaryota</taxon>
        <taxon>Fungi</taxon>
        <taxon>Dikarya</taxon>
        <taxon>Basidiomycota</taxon>
        <taxon>Agaricomycotina</taxon>
        <taxon>Agaricomycetes</taxon>
        <taxon>Polyporales</taxon>
        <taxon>Polyporaceae</taxon>
        <taxon>Ganoderma</taxon>
    </lineage>
</organism>
<sequence>MRQTIATTSLPLRSLGVFGHLLSQSNVQRFSTLVELSLALIPPRGPIEMVFTHCSRLRSLTLLVGGAPACDLATTLRTHSDALPLLTAFQLFYPRMGPDMSEAMVSFLRNKLLLERLDLGHHRSLYAFDEIEPVLDILPGLPRLHVFGAELSGSNLIRQNLTPDHLQYLAQRVPARLTALSVCVGAHQSTLTKEDWEQFFSGLSSCRFIYFSVDHSYLGAHVLQSTLLEHPPPLAELVGFNVDIAWVERDPETGRVGYSERWPLSRVYNRTAGEFGCEEWEWLLRQADDRFS</sequence>
<protein>
    <submittedName>
        <fullName evidence="1">Uncharacterized protein</fullName>
    </submittedName>
</protein>
<evidence type="ECO:0000313" key="2">
    <source>
        <dbReference type="Proteomes" id="UP000230002"/>
    </source>
</evidence>
<accession>A0A2G8RXU6</accession>
<gene>
    <name evidence="1" type="ORF">GSI_12091</name>
</gene>
<dbReference type="InterPro" id="IPR032675">
    <property type="entry name" value="LRR_dom_sf"/>
</dbReference>
<proteinExistence type="predicted"/>
<dbReference type="SUPFAM" id="SSF52047">
    <property type="entry name" value="RNI-like"/>
    <property type="match status" value="1"/>
</dbReference>
<dbReference type="OrthoDB" id="3238099at2759"/>
<dbReference type="Proteomes" id="UP000230002">
    <property type="component" value="Unassembled WGS sequence"/>
</dbReference>
<dbReference type="EMBL" id="AYKW01000045">
    <property type="protein sequence ID" value="PIL26335.1"/>
    <property type="molecule type" value="Genomic_DNA"/>
</dbReference>
<dbReference type="AlphaFoldDB" id="A0A2G8RXU6"/>
<comment type="caution">
    <text evidence="1">The sequence shown here is derived from an EMBL/GenBank/DDBJ whole genome shotgun (WGS) entry which is preliminary data.</text>
</comment>